<comment type="caution">
    <text evidence="1">The sequence shown here is derived from an EMBL/GenBank/DDBJ whole genome shotgun (WGS) entry which is preliminary data.</text>
</comment>
<dbReference type="Proteomes" id="UP000778523">
    <property type="component" value="Unassembled WGS sequence"/>
</dbReference>
<dbReference type="Gene3D" id="3.30.420.380">
    <property type="match status" value="1"/>
</dbReference>
<name>A0ABX2IHI4_9RHOO</name>
<evidence type="ECO:0008006" key="3">
    <source>
        <dbReference type="Google" id="ProtNLM"/>
    </source>
</evidence>
<dbReference type="SUPFAM" id="SSF53067">
    <property type="entry name" value="Actin-like ATPase domain"/>
    <property type="match status" value="1"/>
</dbReference>
<organism evidence="1 2">
    <name type="scientific">Uliginosibacterium aquaticum</name>
    <dbReference type="NCBI Taxonomy" id="2731212"/>
    <lineage>
        <taxon>Bacteria</taxon>
        <taxon>Pseudomonadati</taxon>
        <taxon>Pseudomonadota</taxon>
        <taxon>Betaproteobacteria</taxon>
        <taxon>Rhodocyclales</taxon>
        <taxon>Zoogloeaceae</taxon>
        <taxon>Uliginosibacterium</taxon>
    </lineage>
</organism>
<gene>
    <name evidence="1" type="ORF">HJ583_003580</name>
</gene>
<dbReference type="InterPro" id="IPR043129">
    <property type="entry name" value="ATPase_NBD"/>
</dbReference>
<dbReference type="RefSeq" id="WP_170020554.1">
    <property type="nucleotide sequence ID" value="NZ_JABCSC020000001.1"/>
</dbReference>
<protein>
    <recommendedName>
        <fullName evidence="3">GspL cytoplasmic actin-ATPase-like domain-containing protein</fullName>
    </recommendedName>
</protein>
<proteinExistence type="predicted"/>
<evidence type="ECO:0000313" key="2">
    <source>
        <dbReference type="Proteomes" id="UP000778523"/>
    </source>
</evidence>
<dbReference type="NCBIfam" id="TIGR01709">
    <property type="entry name" value="typeII_sec_gspL"/>
    <property type="match status" value="1"/>
</dbReference>
<accession>A0ABX2IHI4</accession>
<dbReference type="EMBL" id="JABCSC020000001">
    <property type="protein sequence ID" value="NSL54099.1"/>
    <property type="molecule type" value="Genomic_DNA"/>
</dbReference>
<keyword evidence="2" id="KW-1185">Reference proteome</keyword>
<dbReference type="InterPro" id="IPR007812">
    <property type="entry name" value="T2SS_protein-GspL"/>
</dbReference>
<reference evidence="1 2" key="1">
    <citation type="submission" date="2020-06" db="EMBL/GenBank/DDBJ databases">
        <title>Draft genome of Uliginosibacterium sp. IMCC34675.</title>
        <authorList>
            <person name="Song J."/>
        </authorList>
    </citation>
    <scope>NUCLEOTIDE SEQUENCE [LARGE SCALE GENOMIC DNA]</scope>
    <source>
        <strain evidence="1 2">IMCC34675</strain>
    </source>
</reference>
<evidence type="ECO:0000313" key="1">
    <source>
        <dbReference type="EMBL" id="NSL54099.1"/>
    </source>
</evidence>
<sequence>MTASFALLRVHLPPQGLTDAPLDWLGLNGSGQAQARGTTLLADLPPSDRLELILPASRVAAHRIELPALTGKHEAALIRQALEDRALGDLAASVIVSGARQDKLLCVWVCERAWLERQLANFASLRQADLLTPEQALLAPGQHAETPSGWIFQRAPGEYGLLPSQDLLLSLCPDSQAIDTLLTAPPINRVNLLVGLPGLRRAQASFSLAQLKPALWLLIAAALIYLLAQVLEWRQLAAREANLRQSIRQNFAAANPGVPIVDPILQWRQSRGQPGQQGGDALDQLARFAALSGLSLKPARIESEEGRLKLTLTTTDANQLKPILQGKGISFESQTTDKGLEQLIIKIDKGQP</sequence>